<reference evidence="3" key="1">
    <citation type="submission" date="2020-08" db="EMBL/GenBank/DDBJ databases">
        <title>Genome public.</title>
        <authorList>
            <person name="Liu C."/>
            <person name="Sun Q."/>
        </authorList>
    </citation>
    <scope>NUCLEOTIDE SEQUENCE</scope>
    <source>
        <strain evidence="3">NSJ-12</strain>
    </source>
</reference>
<dbReference type="Pfam" id="PF04945">
    <property type="entry name" value="YHS"/>
    <property type="match status" value="1"/>
</dbReference>
<sequence length="112" mass="13070">MVVFDFILDIFLIMMLISLFNLVRYTLKIRKIMKMHKDNPNIKGISIVNGEIKIIENVPNLSEVGTEEKAKDLVTDPICGKEILKQDAYRIVKDGVEYFFCSWECREKFLAH</sequence>
<dbReference type="EMBL" id="JACRSY010000001">
    <property type="protein sequence ID" value="MBC8578100.1"/>
    <property type="molecule type" value="Genomic_DNA"/>
</dbReference>
<evidence type="ECO:0000259" key="2">
    <source>
        <dbReference type="Pfam" id="PF04945"/>
    </source>
</evidence>
<dbReference type="AlphaFoldDB" id="A0A926EGD4"/>
<keyword evidence="1" id="KW-1133">Transmembrane helix</keyword>
<organism evidence="3 4">
    <name type="scientific">Zhenhengia yiwuensis</name>
    <dbReference type="NCBI Taxonomy" id="2763666"/>
    <lineage>
        <taxon>Bacteria</taxon>
        <taxon>Bacillati</taxon>
        <taxon>Bacillota</taxon>
        <taxon>Clostridia</taxon>
        <taxon>Lachnospirales</taxon>
        <taxon>Lachnospiraceae</taxon>
        <taxon>Zhenhengia</taxon>
    </lineage>
</organism>
<dbReference type="InterPro" id="IPR007029">
    <property type="entry name" value="YHS_dom"/>
</dbReference>
<name>A0A926EGD4_9FIRM</name>
<evidence type="ECO:0000256" key="1">
    <source>
        <dbReference type="SAM" id="Phobius"/>
    </source>
</evidence>
<gene>
    <name evidence="3" type="ORF">H8718_00915</name>
</gene>
<comment type="caution">
    <text evidence="3">The sequence shown here is derived from an EMBL/GenBank/DDBJ whole genome shotgun (WGS) entry which is preliminary data.</text>
</comment>
<protein>
    <submittedName>
        <fullName evidence="3">YHS domain-containing protein</fullName>
    </submittedName>
</protein>
<dbReference type="RefSeq" id="WP_177671155.1">
    <property type="nucleotide sequence ID" value="NZ_JACRSY010000001.1"/>
</dbReference>
<keyword evidence="1" id="KW-0472">Membrane</keyword>
<feature type="transmembrane region" description="Helical" evidence="1">
    <location>
        <begin position="6"/>
        <end position="27"/>
    </location>
</feature>
<dbReference type="Proteomes" id="UP000655830">
    <property type="component" value="Unassembled WGS sequence"/>
</dbReference>
<proteinExistence type="predicted"/>
<evidence type="ECO:0000313" key="4">
    <source>
        <dbReference type="Proteomes" id="UP000655830"/>
    </source>
</evidence>
<feature type="domain" description="YHS" evidence="2">
    <location>
        <begin position="74"/>
        <end position="112"/>
    </location>
</feature>
<evidence type="ECO:0000313" key="3">
    <source>
        <dbReference type="EMBL" id="MBC8578100.1"/>
    </source>
</evidence>
<accession>A0A926EGD4</accession>
<keyword evidence="4" id="KW-1185">Reference proteome</keyword>
<keyword evidence="1" id="KW-0812">Transmembrane</keyword>